<dbReference type="InterPro" id="IPR011322">
    <property type="entry name" value="N-reg_PII-like_a/b"/>
</dbReference>
<sequence length="118" mass="13027">MSHEVSEVYRCADRIQAETIRIRLAAAGVTAFVEGDDAVSSMAMSGGGVNEAIVRVEVASEDFEQAMQILQQDQVQRLTQDSWVCDRCGETNDASFDVCWQCRSPRDELNPPTPEVDS</sequence>
<accession>A0A5C5Z2G2</accession>
<feature type="domain" description="RanBP2-type" evidence="4">
    <location>
        <begin position="79"/>
        <end position="108"/>
    </location>
</feature>
<keyword evidence="1" id="KW-0479">Metal-binding</keyword>
<evidence type="ECO:0000256" key="3">
    <source>
        <dbReference type="ARBA" id="ARBA00022833"/>
    </source>
</evidence>
<dbReference type="SUPFAM" id="SSF54913">
    <property type="entry name" value="GlnB-like"/>
    <property type="match status" value="1"/>
</dbReference>
<dbReference type="InterPro" id="IPR036443">
    <property type="entry name" value="Znf_RanBP2_sf"/>
</dbReference>
<dbReference type="RefSeq" id="WP_146396533.1">
    <property type="nucleotide sequence ID" value="NZ_SJPJ01000001.1"/>
</dbReference>
<comment type="caution">
    <text evidence="5">The sequence shown here is derived from an EMBL/GenBank/DDBJ whole genome shotgun (WGS) entry which is preliminary data.</text>
</comment>
<dbReference type="Proteomes" id="UP000315010">
    <property type="component" value="Unassembled WGS sequence"/>
</dbReference>
<keyword evidence="6" id="KW-1185">Reference proteome</keyword>
<organism evidence="5 6">
    <name type="scientific">Novipirellula herctigrandis</name>
    <dbReference type="NCBI Taxonomy" id="2527986"/>
    <lineage>
        <taxon>Bacteria</taxon>
        <taxon>Pseudomonadati</taxon>
        <taxon>Planctomycetota</taxon>
        <taxon>Planctomycetia</taxon>
        <taxon>Pirellulales</taxon>
        <taxon>Pirellulaceae</taxon>
        <taxon>Novipirellula</taxon>
    </lineage>
</organism>
<dbReference type="PROSITE" id="PS01358">
    <property type="entry name" value="ZF_RANBP2_1"/>
    <property type="match status" value="1"/>
</dbReference>
<dbReference type="InterPro" id="IPR055999">
    <property type="entry name" value="DUF7577"/>
</dbReference>
<dbReference type="Pfam" id="PF24463">
    <property type="entry name" value="DUF7577"/>
    <property type="match status" value="1"/>
</dbReference>
<dbReference type="SUPFAM" id="SSF90209">
    <property type="entry name" value="Ran binding protein zinc finger-like"/>
    <property type="match status" value="1"/>
</dbReference>
<gene>
    <name evidence="5" type="ORF">CA13_24780</name>
</gene>
<evidence type="ECO:0000256" key="2">
    <source>
        <dbReference type="ARBA" id="ARBA00022771"/>
    </source>
</evidence>
<evidence type="ECO:0000259" key="4">
    <source>
        <dbReference type="PROSITE" id="PS50199"/>
    </source>
</evidence>
<keyword evidence="3" id="KW-0862">Zinc</keyword>
<name>A0A5C5Z2G2_9BACT</name>
<dbReference type="InterPro" id="IPR001876">
    <property type="entry name" value="Znf_RanBP2"/>
</dbReference>
<keyword evidence="2" id="KW-0863">Zinc-finger</keyword>
<dbReference type="AlphaFoldDB" id="A0A5C5Z2G2"/>
<evidence type="ECO:0000313" key="5">
    <source>
        <dbReference type="EMBL" id="TWT81031.1"/>
    </source>
</evidence>
<dbReference type="EMBL" id="SJPJ01000001">
    <property type="protein sequence ID" value="TWT81031.1"/>
    <property type="molecule type" value="Genomic_DNA"/>
</dbReference>
<dbReference type="PROSITE" id="PS50199">
    <property type="entry name" value="ZF_RANBP2_2"/>
    <property type="match status" value="1"/>
</dbReference>
<dbReference type="OrthoDB" id="9814654at2"/>
<dbReference type="Gene3D" id="3.30.70.790">
    <property type="entry name" value="UreE, C-terminal domain"/>
    <property type="match status" value="1"/>
</dbReference>
<dbReference type="GO" id="GO:0008270">
    <property type="term" value="F:zinc ion binding"/>
    <property type="evidence" value="ECO:0007669"/>
    <property type="project" value="UniProtKB-KW"/>
</dbReference>
<dbReference type="InterPro" id="IPR018551">
    <property type="entry name" value="DUF2007"/>
</dbReference>
<evidence type="ECO:0000256" key="1">
    <source>
        <dbReference type="ARBA" id="ARBA00022723"/>
    </source>
</evidence>
<protein>
    <recommendedName>
        <fullName evidence="4">RanBP2-type domain-containing protein</fullName>
    </recommendedName>
</protein>
<dbReference type="Pfam" id="PF09413">
    <property type="entry name" value="DUF2007"/>
    <property type="match status" value="1"/>
</dbReference>
<reference evidence="5 6" key="1">
    <citation type="submission" date="2019-02" db="EMBL/GenBank/DDBJ databases">
        <title>Deep-cultivation of Planctomycetes and their phenomic and genomic characterization uncovers novel biology.</title>
        <authorList>
            <person name="Wiegand S."/>
            <person name="Jogler M."/>
            <person name="Boedeker C."/>
            <person name="Pinto D."/>
            <person name="Vollmers J."/>
            <person name="Rivas-Marin E."/>
            <person name="Kohn T."/>
            <person name="Peeters S.H."/>
            <person name="Heuer A."/>
            <person name="Rast P."/>
            <person name="Oberbeckmann S."/>
            <person name="Bunk B."/>
            <person name="Jeske O."/>
            <person name="Meyerdierks A."/>
            <person name="Storesund J.E."/>
            <person name="Kallscheuer N."/>
            <person name="Luecker S."/>
            <person name="Lage O.M."/>
            <person name="Pohl T."/>
            <person name="Merkel B.J."/>
            <person name="Hornburger P."/>
            <person name="Mueller R.-W."/>
            <person name="Bruemmer F."/>
            <person name="Labrenz M."/>
            <person name="Spormann A.M."/>
            <person name="Op Den Camp H."/>
            <person name="Overmann J."/>
            <person name="Amann R."/>
            <person name="Jetten M.S.M."/>
            <person name="Mascher T."/>
            <person name="Medema M.H."/>
            <person name="Devos D.P."/>
            <person name="Kaster A.-K."/>
            <person name="Ovreas L."/>
            <person name="Rohde M."/>
            <person name="Galperin M.Y."/>
            <person name="Jogler C."/>
        </authorList>
    </citation>
    <scope>NUCLEOTIDE SEQUENCE [LARGE SCALE GENOMIC DNA]</scope>
    <source>
        <strain evidence="5 6">CA13</strain>
    </source>
</reference>
<evidence type="ECO:0000313" key="6">
    <source>
        <dbReference type="Proteomes" id="UP000315010"/>
    </source>
</evidence>
<proteinExistence type="predicted"/>